<dbReference type="InterPro" id="IPR015424">
    <property type="entry name" value="PyrdxlP-dep_Trfase"/>
</dbReference>
<keyword evidence="8" id="KW-1185">Reference proteome</keyword>
<dbReference type="PANTHER" id="PTHR42790">
    <property type="entry name" value="AMINOTRANSFERASE"/>
    <property type="match status" value="1"/>
</dbReference>
<dbReference type="SUPFAM" id="SSF53383">
    <property type="entry name" value="PLP-dependent transferases"/>
    <property type="match status" value="1"/>
</dbReference>
<accession>A0A9Q5N8W6</accession>
<reference evidence="7" key="1">
    <citation type="submission" date="2016-06" db="EMBL/GenBank/DDBJ databases">
        <title>Draft Genome sequence of the fungus Inonotus baumii.</title>
        <authorList>
            <person name="Zhu H."/>
            <person name="Lin W."/>
        </authorList>
    </citation>
    <scope>NUCLEOTIDE SEQUENCE</scope>
    <source>
        <strain evidence="7">821</strain>
    </source>
</reference>
<dbReference type="AlphaFoldDB" id="A0A9Q5N8W6"/>
<dbReference type="Proteomes" id="UP000757232">
    <property type="component" value="Unassembled WGS sequence"/>
</dbReference>
<comment type="cofactor">
    <cofactor evidence="1">
        <name>pyridoxal 5'-phosphate</name>
        <dbReference type="ChEBI" id="CHEBI:597326"/>
    </cofactor>
</comment>
<gene>
    <name evidence="7" type="ORF">A7U60_g4689</name>
</gene>
<dbReference type="InterPro" id="IPR050859">
    <property type="entry name" value="Class-I_PLP-dep_aminotransf"/>
</dbReference>
<evidence type="ECO:0000256" key="1">
    <source>
        <dbReference type="ARBA" id="ARBA00001933"/>
    </source>
</evidence>
<dbReference type="GO" id="GO:0008483">
    <property type="term" value="F:transaminase activity"/>
    <property type="evidence" value="ECO:0007669"/>
    <property type="project" value="UniProtKB-KW"/>
</dbReference>
<name>A0A9Q5N8W6_SANBA</name>
<dbReference type="EMBL" id="LNZH02000183">
    <property type="protein sequence ID" value="OCB88171.1"/>
    <property type="molecule type" value="Genomic_DNA"/>
</dbReference>
<dbReference type="Pfam" id="PF00155">
    <property type="entry name" value="Aminotran_1_2"/>
    <property type="match status" value="1"/>
</dbReference>
<dbReference type="PANTHER" id="PTHR42790:SF19">
    <property type="entry name" value="KYNURENINE_ALPHA-AMINOADIPATE AMINOTRANSFERASE, MITOCHONDRIAL"/>
    <property type="match status" value="1"/>
</dbReference>
<evidence type="ECO:0000256" key="3">
    <source>
        <dbReference type="ARBA" id="ARBA00022576"/>
    </source>
</evidence>
<evidence type="ECO:0000313" key="7">
    <source>
        <dbReference type="EMBL" id="OCB88171.1"/>
    </source>
</evidence>
<evidence type="ECO:0000259" key="6">
    <source>
        <dbReference type="Pfam" id="PF00155"/>
    </source>
</evidence>
<protein>
    <submittedName>
        <fullName evidence="7">PLP-dependent transferase</fullName>
    </submittedName>
</protein>
<dbReference type="InterPro" id="IPR015421">
    <property type="entry name" value="PyrdxlP-dep_Trfase_major"/>
</dbReference>
<dbReference type="Gene3D" id="3.40.640.10">
    <property type="entry name" value="Type I PLP-dependent aspartate aminotransferase-like (Major domain)"/>
    <property type="match status" value="1"/>
</dbReference>
<keyword evidence="4 7" id="KW-0808">Transferase</keyword>
<dbReference type="InterPro" id="IPR004839">
    <property type="entry name" value="Aminotransferase_I/II_large"/>
</dbReference>
<evidence type="ECO:0000256" key="4">
    <source>
        <dbReference type="ARBA" id="ARBA00022679"/>
    </source>
</evidence>
<evidence type="ECO:0000313" key="8">
    <source>
        <dbReference type="Proteomes" id="UP000757232"/>
    </source>
</evidence>
<dbReference type="GO" id="GO:0030170">
    <property type="term" value="F:pyridoxal phosphate binding"/>
    <property type="evidence" value="ECO:0007669"/>
    <property type="project" value="InterPro"/>
</dbReference>
<dbReference type="GO" id="GO:1901605">
    <property type="term" value="P:alpha-amino acid metabolic process"/>
    <property type="evidence" value="ECO:0007669"/>
    <property type="project" value="TreeGrafter"/>
</dbReference>
<proteinExistence type="inferred from homology"/>
<evidence type="ECO:0000256" key="2">
    <source>
        <dbReference type="ARBA" id="ARBA00007441"/>
    </source>
</evidence>
<keyword evidence="5" id="KW-0663">Pyridoxal phosphate</keyword>
<comment type="similarity">
    <text evidence="2">Belongs to the class-I pyridoxal-phosphate-dependent aminotransferase family.</text>
</comment>
<dbReference type="OrthoDB" id="691673at2759"/>
<comment type="caution">
    <text evidence="7">The sequence shown here is derived from an EMBL/GenBank/DDBJ whole genome shotgun (WGS) entry which is preliminary data.</text>
</comment>
<dbReference type="CDD" id="cd00609">
    <property type="entry name" value="AAT_like"/>
    <property type="match status" value="1"/>
</dbReference>
<evidence type="ECO:0000256" key="5">
    <source>
        <dbReference type="ARBA" id="ARBA00022898"/>
    </source>
</evidence>
<feature type="domain" description="Aminotransferase class I/classII large" evidence="6">
    <location>
        <begin position="157"/>
        <end position="470"/>
    </location>
</feature>
<keyword evidence="3" id="KW-0032">Aminotransferase</keyword>
<sequence length="481" mass="52881">MTINANGSALPVNGSTKVSHSDGIPIELVATPAPEKQTNVKTLPPSFYASFISAESRARKPNSIRGLFPLEKVPGVISLLAGKPNPETFPISSLQITVRAPPEDGTSSQVEKTLDISGSRMAAGLQYGSTTGYEPLVAWWEGLQTRTHGRTKGEGWQVSMGSGSQDFLYKSFHALVNPGDYVLVESPVYSGVLPILESLRAQIIPVDTDSSGIKSSSLKHILENWPALRPFPKFLYTVPYGGNPTGLTTSTERRREVLALAQKYNFLILEDDPYYFLYYGKALRPPSYFALEGELEEVGRVLRFDSLSKILSAGIRIGFASGPKPILDAMDLHTASANLQVSSLTQVITHTVLESYGYEGFVKHTEMVSEFYRQRRDIFEEAMHRQLGGLAEWSTPEAGMFFWFKLLLNNTSSQTIEEDSEELIQSKAFENGVLALPGTSFLPTGGKTAYVRASFSLVDPNDIEEALKRLREVVLKARGEA</sequence>
<organism evidence="7 8">
    <name type="scientific">Sanghuangporus baumii</name>
    <name type="common">Phellinus baumii</name>
    <dbReference type="NCBI Taxonomy" id="108892"/>
    <lineage>
        <taxon>Eukaryota</taxon>
        <taxon>Fungi</taxon>
        <taxon>Dikarya</taxon>
        <taxon>Basidiomycota</taxon>
        <taxon>Agaricomycotina</taxon>
        <taxon>Agaricomycetes</taxon>
        <taxon>Hymenochaetales</taxon>
        <taxon>Hymenochaetaceae</taxon>
        <taxon>Sanghuangporus</taxon>
    </lineage>
</organism>